<gene>
    <name evidence="8" type="ORF">SGLAU_19445</name>
</gene>
<evidence type="ECO:0000256" key="4">
    <source>
        <dbReference type="ARBA" id="ARBA00023163"/>
    </source>
</evidence>
<dbReference type="InterPro" id="IPR013325">
    <property type="entry name" value="RNA_pol_sigma_r2"/>
</dbReference>
<keyword evidence="3" id="KW-0731">Sigma factor</keyword>
<dbReference type="InterPro" id="IPR013249">
    <property type="entry name" value="RNA_pol_sigma70_r4_t2"/>
</dbReference>
<evidence type="ECO:0000313" key="9">
    <source>
        <dbReference type="Proteomes" id="UP000029482"/>
    </source>
</evidence>
<dbReference type="OrthoDB" id="5518337at2"/>
<dbReference type="NCBIfam" id="TIGR02937">
    <property type="entry name" value="sigma70-ECF"/>
    <property type="match status" value="1"/>
</dbReference>
<keyword evidence="9" id="KW-1185">Reference proteome</keyword>
<dbReference type="PANTHER" id="PTHR43133:SF25">
    <property type="entry name" value="RNA POLYMERASE SIGMA FACTOR RFAY-RELATED"/>
    <property type="match status" value="1"/>
</dbReference>
<dbReference type="eggNOG" id="COG1595">
    <property type="taxonomic scope" value="Bacteria"/>
</dbReference>
<dbReference type="Proteomes" id="UP000029482">
    <property type="component" value="Chromosome"/>
</dbReference>
<dbReference type="SUPFAM" id="SSF88659">
    <property type="entry name" value="Sigma3 and sigma4 domains of RNA polymerase sigma factors"/>
    <property type="match status" value="1"/>
</dbReference>
<evidence type="ECO:0000259" key="6">
    <source>
        <dbReference type="Pfam" id="PF04542"/>
    </source>
</evidence>
<name>A0A089XD65_STRGA</name>
<proteinExistence type="inferred from homology"/>
<accession>A0A089XD65</accession>
<protein>
    <submittedName>
        <fullName evidence="8">Putative sigma factor</fullName>
    </submittedName>
</protein>
<feature type="domain" description="RNA polymerase sigma-70 region 2" evidence="6">
    <location>
        <begin position="20"/>
        <end position="88"/>
    </location>
</feature>
<dbReference type="EMBL" id="CP009438">
    <property type="protein sequence ID" value="AIR99846.1"/>
    <property type="molecule type" value="Genomic_DNA"/>
</dbReference>
<dbReference type="GO" id="GO:0006352">
    <property type="term" value="P:DNA-templated transcription initiation"/>
    <property type="evidence" value="ECO:0007669"/>
    <property type="project" value="InterPro"/>
</dbReference>
<dbReference type="RefSeq" id="WP_078957784.1">
    <property type="nucleotide sequence ID" value="NZ_CP009438.1"/>
</dbReference>
<feature type="compositionally biased region" description="Basic and acidic residues" evidence="5">
    <location>
        <begin position="184"/>
        <end position="201"/>
    </location>
</feature>
<evidence type="ECO:0000256" key="5">
    <source>
        <dbReference type="SAM" id="MobiDB-lite"/>
    </source>
</evidence>
<dbReference type="CDD" id="cd06171">
    <property type="entry name" value="Sigma70_r4"/>
    <property type="match status" value="1"/>
</dbReference>
<dbReference type="AlphaFoldDB" id="A0A089XD65"/>
<dbReference type="InterPro" id="IPR039425">
    <property type="entry name" value="RNA_pol_sigma-70-like"/>
</dbReference>
<dbReference type="InterPro" id="IPR014284">
    <property type="entry name" value="RNA_pol_sigma-70_dom"/>
</dbReference>
<dbReference type="InterPro" id="IPR036388">
    <property type="entry name" value="WH-like_DNA-bd_sf"/>
</dbReference>
<dbReference type="SUPFAM" id="SSF88946">
    <property type="entry name" value="Sigma2 domain of RNA polymerase sigma factors"/>
    <property type="match status" value="1"/>
</dbReference>
<evidence type="ECO:0000256" key="3">
    <source>
        <dbReference type="ARBA" id="ARBA00023082"/>
    </source>
</evidence>
<dbReference type="Pfam" id="PF08281">
    <property type="entry name" value="Sigma70_r4_2"/>
    <property type="match status" value="1"/>
</dbReference>
<dbReference type="InterPro" id="IPR013324">
    <property type="entry name" value="RNA_pol_sigma_r3/r4-like"/>
</dbReference>
<dbReference type="InterPro" id="IPR007627">
    <property type="entry name" value="RNA_pol_sigma70_r2"/>
</dbReference>
<evidence type="ECO:0000259" key="7">
    <source>
        <dbReference type="Pfam" id="PF08281"/>
    </source>
</evidence>
<dbReference type="Pfam" id="PF04542">
    <property type="entry name" value="Sigma70_r2"/>
    <property type="match status" value="1"/>
</dbReference>
<dbReference type="Gene3D" id="1.10.10.10">
    <property type="entry name" value="Winged helix-like DNA-binding domain superfamily/Winged helix DNA-binding domain"/>
    <property type="match status" value="1"/>
</dbReference>
<keyword evidence="4" id="KW-0804">Transcription</keyword>
<organism evidence="8 9">
    <name type="scientific">Streptomyces glaucescens</name>
    <dbReference type="NCBI Taxonomy" id="1907"/>
    <lineage>
        <taxon>Bacteria</taxon>
        <taxon>Bacillati</taxon>
        <taxon>Actinomycetota</taxon>
        <taxon>Actinomycetes</taxon>
        <taxon>Kitasatosporales</taxon>
        <taxon>Streptomycetaceae</taxon>
        <taxon>Streptomyces</taxon>
    </lineage>
</organism>
<feature type="domain" description="RNA polymerase sigma factor 70 region 4 type 2" evidence="7">
    <location>
        <begin position="120"/>
        <end position="172"/>
    </location>
</feature>
<feature type="region of interest" description="Disordered" evidence="5">
    <location>
        <begin position="173"/>
        <end position="201"/>
    </location>
</feature>
<dbReference type="PANTHER" id="PTHR43133">
    <property type="entry name" value="RNA POLYMERASE ECF-TYPE SIGMA FACTO"/>
    <property type="match status" value="1"/>
</dbReference>
<sequence>MDTNLRKRIRAGDHDAFGELFDAYARSVYNHAFRLTGEWATAEDTVSLTFLDAWRLRERLDPEGGSVRPWLLGIATNVTRNTRRAARRHTAAMARLPREEPVRDFADELAGRLDDAAQLAAVRTALARLRRAEREVLALCVWSGLDYRAAAEALGVPVGTVRSRLSRARAKLAKHMEPPSGRGQVKDDRTTAVRPIREGNR</sequence>
<dbReference type="GO" id="GO:0016987">
    <property type="term" value="F:sigma factor activity"/>
    <property type="evidence" value="ECO:0007669"/>
    <property type="project" value="UniProtKB-KW"/>
</dbReference>
<evidence type="ECO:0000256" key="2">
    <source>
        <dbReference type="ARBA" id="ARBA00023015"/>
    </source>
</evidence>
<evidence type="ECO:0000313" key="8">
    <source>
        <dbReference type="EMBL" id="AIR99846.1"/>
    </source>
</evidence>
<reference evidence="9" key="1">
    <citation type="journal article" date="2015" name="J. Biotechnol.">
        <title>Complete genome sequence of the actinobacterium Streptomyces glaucescens GLA.O (DSM 40922) consisting of a linear chromosome and one linear plasmid.</title>
        <authorList>
            <person name="Ortseifen V."/>
            <person name="Winkler A."/>
            <person name="Albersmeier A."/>
            <person name="Wendler S."/>
            <person name="Puhler A."/>
            <person name="Kalinowski J."/>
            <person name="Ruckert C."/>
        </authorList>
    </citation>
    <scope>NUCLEOTIDE SEQUENCE [LARGE SCALE GENOMIC DNA]</scope>
    <source>
        <strain evidence="9">DSM 40922 / GLA O</strain>
    </source>
</reference>
<keyword evidence="2" id="KW-0805">Transcription regulation</keyword>
<dbReference type="GO" id="GO:0003677">
    <property type="term" value="F:DNA binding"/>
    <property type="evidence" value="ECO:0007669"/>
    <property type="project" value="InterPro"/>
</dbReference>
<dbReference type="Gene3D" id="1.10.1740.10">
    <property type="match status" value="1"/>
</dbReference>
<dbReference type="KEGG" id="sgu:SGLAU_19445"/>
<evidence type="ECO:0000256" key="1">
    <source>
        <dbReference type="ARBA" id="ARBA00010641"/>
    </source>
</evidence>
<comment type="similarity">
    <text evidence="1">Belongs to the sigma-70 factor family. ECF subfamily.</text>
</comment>
<dbReference type="STRING" id="1907.SGLAU_19445"/>
<dbReference type="HOGENOM" id="CLU_047691_9_2_11"/>